<dbReference type="GO" id="GO:0005886">
    <property type="term" value="C:plasma membrane"/>
    <property type="evidence" value="ECO:0007669"/>
    <property type="project" value="UniProtKB-SubCell"/>
</dbReference>
<evidence type="ECO:0000256" key="5">
    <source>
        <dbReference type="ARBA" id="ARBA00022989"/>
    </source>
</evidence>
<dbReference type="EMBL" id="JMPJ01000026">
    <property type="protein sequence ID" value="KFC84455.1"/>
    <property type="molecule type" value="Genomic_DNA"/>
</dbReference>
<keyword evidence="9 12" id="KW-0407">Ion channel</keyword>
<comment type="activity regulation">
    <text evidence="12">Na(+) is not transported, but it plays an essential structural role and its presence is essential for fluoride channel function.</text>
</comment>
<comment type="similarity">
    <text evidence="10 12">Belongs to the fluoride channel Fluc/FEX (TC 1.A.43) family.</text>
</comment>
<feature type="transmembrane region" description="Helical" evidence="12">
    <location>
        <begin position="103"/>
        <end position="124"/>
    </location>
</feature>
<dbReference type="GO" id="GO:0062054">
    <property type="term" value="F:fluoride channel activity"/>
    <property type="evidence" value="ECO:0007669"/>
    <property type="project" value="UniProtKB-UniRule"/>
</dbReference>
<dbReference type="PANTHER" id="PTHR28259">
    <property type="entry name" value="FLUORIDE EXPORT PROTEIN 1-RELATED"/>
    <property type="match status" value="1"/>
</dbReference>
<evidence type="ECO:0000313" key="13">
    <source>
        <dbReference type="EMBL" id="KFC84455.1"/>
    </source>
</evidence>
<evidence type="ECO:0000256" key="8">
    <source>
        <dbReference type="ARBA" id="ARBA00023136"/>
    </source>
</evidence>
<evidence type="ECO:0000256" key="6">
    <source>
        <dbReference type="ARBA" id="ARBA00023053"/>
    </source>
</evidence>
<reference evidence="13 14" key="1">
    <citation type="submission" date="2014-05" db="EMBL/GenBank/DDBJ databases">
        <title>ATOL: Assembling a taxonomically balanced genome-scale reconstruction of the evolutionary history of the Enterobacteriaceae.</title>
        <authorList>
            <person name="Plunkett G.III."/>
            <person name="Neeno-Eckwall E.C."/>
            <person name="Glasner J.D."/>
            <person name="Perna N.T."/>
        </authorList>
    </citation>
    <scope>NUCLEOTIDE SEQUENCE [LARGE SCALE GENOMIC DNA]</scope>
    <source>
        <strain evidence="13 14">ATCC 33852</strain>
    </source>
</reference>
<proteinExistence type="inferred from homology"/>
<dbReference type="AlphaFoldDB" id="A0A085GL60"/>
<dbReference type="PANTHER" id="PTHR28259:SF1">
    <property type="entry name" value="FLUORIDE EXPORT PROTEIN 1-RELATED"/>
    <property type="match status" value="1"/>
</dbReference>
<name>A0A085GL60_EWIA3</name>
<evidence type="ECO:0000256" key="4">
    <source>
        <dbReference type="ARBA" id="ARBA00022692"/>
    </source>
</evidence>
<evidence type="ECO:0000256" key="1">
    <source>
        <dbReference type="ARBA" id="ARBA00004651"/>
    </source>
</evidence>
<keyword evidence="12" id="KW-0813">Transport</keyword>
<comment type="function">
    <text evidence="12">Fluoride-specific ion channel. Important for reducing fluoride concentration in the cell, thus reducing its toxicity.</text>
</comment>
<organism evidence="13 14">
    <name type="scientific">Ewingella americana (strain ATCC 33852 / DSM 4580 / CCUG 14506 / JCM 5911 / LMG 7869 / NCTC 12157 / CDC 1468-78)</name>
    <dbReference type="NCBI Taxonomy" id="910964"/>
    <lineage>
        <taxon>Bacteria</taxon>
        <taxon>Pseudomonadati</taxon>
        <taxon>Pseudomonadota</taxon>
        <taxon>Gammaproteobacteria</taxon>
        <taxon>Enterobacterales</taxon>
        <taxon>Yersiniaceae</taxon>
        <taxon>Ewingella</taxon>
    </lineage>
</organism>
<sequence>MFSTFLAVLIAGGVGSAARWYLGLKMNSISPTIPLGTLAVNLIGAFVIGFAIAIFGRMSNVDPVLKAVITTGFCGGFTTFSTFSLEVVYMLQAGRFGDAILNISLNLFGSLALTLLGFMVVSWYNAH</sequence>
<dbReference type="HAMAP" id="MF_00454">
    <property type="entry name" value="FluC"/>
    <property type="match status" value="1"/>
</dbReference>
<dbReference type="GO" id="GO:0140114">
    <property type="term" value="P:cellular detoxification of fluoride"/>
    <property type="evidence" value="ECO:0007669"/>
    <property type="project" value="UniProtKB-UniRule"/>
</dbReference>
<feature type="binding site" evidence="12">
    <location>
        <position position="75"/>
    </location>
    <ligand>
        <name>Na(+)</name>
        <dbReference type="ChEBI" id="CHEBI:29101"/>
        <note>structural</note>
    </ligand>
</feature>
<dbReference type="eggNOG" id="COG0239">
    <property type="taxonomic scope" value="Bacteria"/>
</dbReference>
<evidence type="ECO:0000256" key="7">
    <source>
        <dbReference type="ARBA" id="ARBA00023065"/>
    </source>
</evidence>
<dbReference type="NCBIfam" id="NF010792">
    <property type="entry name" value="PRK14196.1"/>
    <property type="match status" value="1"/>
</dbReference>
<evidence type="ECO:0000256" key="11">
    <source>
        <dbReference type="ARBA" id="ARBA00035585"/>
    </source>
</evidence>
<dbReference type="GO" id="GO:0046872">
    <property type="term" value="F:metal ion binding"/>
    <property type="evidence" value="ECO:0007669"/>
    <property type="project" value="UniProtKB-KW"/>
</dbReference>
<evidence type="ECO:0000256" key="12">
    <source>
        <dbReference type="HAMAP-Rule" id="MF_00454"/>
    </source>
</evidence>
<keyword evidence="14" id="KW-1185">Reference proteome</keyword>
<feature type="transmembrane region" description="Helical" evidence="12">
    <location>
        <begin position="67"/>
        <end position="91"/>
    </location>
</feature>
<comment type="subcellular location">
    <subcellularLocation>
        <location evidence="1 12">Cell membrane</location>
        <topology evidence="1 12">Multi-pass membrane protein</topology>
    </subcellularLocation>
</comment>
<evidence type="ECO:0000256" key="3">
    <source>
        <dbReference type="ARBA" id="ARBA00022519"/>
    </source>
</evidence>
<feature type="binding site" evidence="12">
    <location>
        <position position="78"/>
    </location>
    <ligand>
        <name>Na(+)</name>
        <dbReference type="ChEBI" id="CHEBI:29101"/>
        <note>structural</note>
    </ligand>
</feature>
<dbReference type="Pfam" id="PF02537">
    <property type="entry name" value="CRCB"/>
    <property type="match status" value="1"/>
</dbReference>
<dbReference type="GeneID" id="78379049"/>
<keyword evidence="2 12" id="KW-1003">Cell membrane</keyword>
<gene>
    <name evidence="12" type="primary">fluC</name>
    <name evidence="12" type="synonym">crcB</name>
    <name evidence="13" type="ORF">GEAM_0707</name>
</gene>
<evidence type="ECO:0000256" key="2">
    <source>
        <dbReference type="ARBA" id="ARBA00022475"/>
    </source>
</evidence>
<keyword evidence="7 12" id="KW-0406">Ion transport</keyword>
<protein>
    <recommendedName>
        <fullName evidence="12">Fluoride-specific ion channel FluC</fullName>
    </recommendedName>
</protein>
<dbReference type="InterPro" id="IPR003691">
    <property type="entry name" value="FluC"/>
</dbReference>
<comment type="caution">
    <text evidence="13">The sequence shown here is derived from an EMBL/GenBank/DDBJ whole genome shotgun (WGS) entry which is preliminary data.</text>
</comment>
<accession>A0A085GL60</accession>
<evidence type="ECO:0000313" key="14">
    <source>
        <dbReference type="Proteomes" id="UP000028640"/>
    </source>
</evidence>
<dbReference type="OrthoDB" id="9806299at2"/>
<keyword evidence="5 12" id="KW-1133">Transmembrane helix</keyword>
<evidence type="ECO:0000256" key="10">
    <source>
        <dbReference type="ARBA" id="ARBA00035120"/>
    </source>
</evidence>
<keyword evidence="4 12" id="KW-0812">Transmembrane</keyword>
<keyword evidence="3" id="KW-0997">Cell inner membrane</keyword>
<dbReference type="RefSeq" id="WP_034788344.1">
    <property type="nucleotide sequence ID" value="NZ_JMPJ01000026.1"/>
</dbReference>
<keyword evidence="6 12" id="KW-0915">Sodium</keyword>
<dbReference type="Proteomes" id="UP000028640">
    <property type="component" value="Unassembled WGS sequence"/>
</dbReference>
<dbReference type="NCBIfam" id="TIGR00494">
    <property type="entry name" value="crcB"/>
    <property type="match status" value="1"/>
</dbReference>
<dbReference type="STRING" id="910964.GEAM_0707"/>
<evidence type="ECO:0000256" key="9">
    <source>
        <dbReference type="ARBA" id="ARBA00023303"/>
    </source>
</evidence>
<comment type="catalytic activity">
    <reaction evidence="11">
        <text>fluoride(in) = fluoride(out)</text>
        <dbReference type="Rhea" id="RHEA:76159"/>
        <dbReference type="ChEBI" id="CHEBI:17051"/>
    </reaction>
    <physiologicalReaction direction="left-to-right" evidence="11">
        <dbReference type="Rhea" id="RHEA:76160"/>
    </physiologicalReaction>
</comment>
<keyword evidence="8 12" id="KW-0472">Membrane</keyword>
<keyword evidence="12" id="KW-0479">Metal-binding</keyword>
<feature type="transmembrane region" description="Helical" evidence="12">
    <location>
        <begin position="33"/>
        <end position="55"/>
    </location>
</feature>